<evidence type="ECO:0000313" key="2">
    <source>
        <dbReference type="Proteomes" id="UP000799640"/>
    </source>
</evidence>
<dbReference type="EMBL" id="ML996706">
    <property type="protein sequence ID" value="KAF2396720.1"/>
    <property type="molecule type" value="Genomic_DNA"/>
</dbReference>
<name>A0A6G1HL34_9PEZI</name>
<organism evidence="1 2">
    <name type="scientific">Trichodelitschia bisporula</name>
    <dbReference type="NCBI Taxonomy" id="703511"/>
    <lineage>
        <taxon>Eukaryota</taxon>
        <taxon>Fungi</taxon>
        <taxon>Dikarya</taxon>
        <taxon>Ascomycota</taxon>
        <taxon>Pezizomycotina</taxon>
        <taxon>Dothideomycetes</taxon>
        <taxon>Dothideomycetes incertae sedis</taxon>
        <taxon>Phaeotrichales</taxon>
        <taxon>Phaeotrichaceae</taxon>
        <taxon>Trichodelitschia</taxon>
    </lineage>
</organism>
<dbReference type="AlphaFoldDB" id="A0A6G1HL34"/>
<protein>
    <submittedName>
        <fullName evidence="1">Uncharacterized protein</fullName>
    </submittedName>
</protein>
<evidence type="ECO:0000313" key="1">
    <source>
        <dbReference type="EMBL" id="KAF2396720.1"/>
    </source>
</evidence>
<proteinExistence type="predicted"/>
<keyword evidence="2" id="KW-1185">Reference proteome</keyword>
<gene>
    <name evidence="1" type="ORF">EJ06DRAFT_231201</name>
</gene>
<accession>A0A6G1HL34</accession>
<reference evidence="1" key="1">
    <citation type="journal article" date="2020" name="Stud. Mycol.">
        <title>101 Dothideomycetes genomes: a test case for predicting lifestyles and emergence of pathogens.</title>
        <authorList>
            <person name="Haridas S."/>
            <person name="Albert R."/>
            <person name="Binder M."/>
            <person name="Bloem J."/>
            <person name="Labutti K."/>
            <person name="Salamov A."/>
            <person name="Andreopoulos B."/>
            <person name="Baker S."/>
            <person name="Barry K."/>
            <person name="Bills G."/>
            <person name="Bluhm B."/>
            <person name="Cannon C."/>
            <person name="Castanera R."/>
            <person name="Culley D."/>
            <person name="Daum C."/>
            <person name="Ezra D."/>
            <person name="Gonzalez J."/>
            <person name="Henrissat B."/>
            <person name="Kuo A."/>
            <person name="Liang C."/>
            <person name="Lipzen A."/>
            <person name="Lutzoni F."/>
            <person name="Magnuson J."/>
            <person name="Mondo S."/>
            <person name="Nolan M."/>
            <person name="Ohm R."/>
            <person name="Pangilinan J."/>
            <person name="Park H.-J."/>
            <person name="Ramirez L."/>
            <person name="Alfaro M."/>
            <person name="Sun H."/>
            <person name="Tritt A."/>
            <person name="Yoshinaga Y."/>
            <person name="Zwiers L.-H."/>
            <person name="Turgeon B."/>
            <person name="Goodwin S."/>
            <person name="Spatafora J."/>
            <person name="Crous P."/>
            <person name="Grigoriev I."/>
        </authorList>
    </citation>
    <scope>NUCLEOTIDE SEQUENCE</scope>
    <source>
        <strain evidence="1">CBS 262.69</strain>
    </source>
</reference>
<dbReference type="Proteomes" id="UP000799640">
    <property type="component" value="Unassembled WGS sequence"/>
</dbReference>
<sequence>MGMGGNAKSGRIRRGTLCELAGFERAGAMKVKRHSAHPSFSGRSLFRVIAADAPTAKNSQYCATVVQASSTLPCLATLMHRFVQGYPSQTMHRAYSFRGVQPLRLLRCLAGGGGMPALRTVCASSSAAGRRTAALSHGIWAAKPLYGTAARVQLSGKDGVGARLGYVFAL</sequence>